<dbReference type="Proteomes" id="UP000224006">
    <property type="component" value="Unassembled WGS sequence"/>
</dbReference>
<name>A0A2A9M6J8_BESBE</name>
<evidence type="ECO:0000313" key="2">
    <source>
        <dbReference type="EMBL" id="PFH34098.1"/>
    </source>
</evidence>
<evidence type="ECO:0000256" key="1">
    <source>
        <dbReference type="SAM" id="MobiDB-lite"/>
    </source>
</evidence>
<feature type="compositionally biased region" description="Basic and acidic residues" evidence="1">
    <location>
        <begin position="173"/>
        <end position="183"/>
    </location>
</feature>
<dbReference type="KEGG" id="bbes:BESB_072500"/>
<feature type="compositionally biased region" description="Basic and acidic residues" evidence="1">
    <location>
        <begin position="89"/>
        <end position="121"/>
    </location>
</feature>
<dbReference type="RefSeq" id="XP_029218107.1">
    <property type="nucleotide sequence ID" value="XM_029365623.1"/>
</dbReference>
<dbReference type="EMBL" id="NWUJ01000007">
    <property type="protein sequence ID" value="PFH34098.1"/>
    <property type="molecule type" value="Genomic_DNA"/>
</dbReference>
<evidence type="ECO:0000313" key="3">
    <source>
        <dbReference type="Proteomes" id="UP000224006"/>
    </source>
</evidence>
<proteinExistence type="predicted"/>
<dbReference type="VEuPathDB" id="ToxoDB:BESB_072500"/>
<dbReference type="AlphaFoldDB" id="A0A2A9M6J8"/>
<protein>
    <submittedName>
        <fullName evidence="2">Uncharacterized protein</fullName>
    </submittedName>
</protein>
<gene>
    <name evidence="2" type="ORF">BESB_072500</name>
</gene>
<reference evidence="2 3" key="1">
    <citation type="submission" date="2017-09" db="EMBL/GenBank/DDBJ databases">
        <title>Genome sequencing of Besnoitia besnoiti strain Bb-Ger1.</title>
        <authorList>
            <person name="Schares G."/>
            <person name="Venepally P."/>
            <person name="Lorenzi H.A."/>
        </authorList>
    </citation>
    <scope>NUCLEOTIDE SEQUENCE [LARGE SCALE GENOMIC DNA]</scope>
    <source>
        <strain evidence="2 3">Bb-Ger1</strain>
    </source>
</reference>
<keyword evidence="3" id="KW-1185">Reference proteome</keyword>
<organism evidence="2 3">
    <name type="scientific">Besnoitia besnoiti</name>
    <name type="common">Apicomplexan protozoan</name>
    <dbReference type="NCBI Taxonomy" id="94643"/>
    <lineage>
        <taxon>Eukaryota</taxon>
        <taxon>Sar</taxon>
        <taxon>Alveolata</taxon>
        <taxon>Apicomplexa</taxon>
        <taxon>Conoidasida</taxon>
        <taxon>Coccidia</taxon>
        <taxon>Eucoccidiorida</taxon>
        <taxon>Eimeriorina</taxon>
        <taxon>Sarcocystidae</taxon>
        <taxon>Besnoitia</taxon>
    </lineage>
</organism>
<comment type="caution">
    <text evidence="2">The sequence shown here is derived from an EMBL/GenBank/DDBJ whole genome shotgun (WGS) entry which is preliminary data.</text>
</comment>
<feature type="region of interest" description="Disordered" evidence="1">
    <location>
        <begin position="1"/>
        <end position="198"/>
    </location>
</feature>
<dbReference type="OrthoDB" id="331621at2759"/>
<dbReference type="GeneID" id="40312176"/>
<feature type="compositionally biased region" description="Polar residues" evidence="1">
    <location>
        <begin position="187"/>
        <end position="198"/>
    </location>
</feature>
<feature type="region of interest" description="Disordered" evidence="1">
    <location>
        <begin position="262"/>
        <end position="281"/>
    </location>
</feature>
<feature type="compositionally biased region" description="Basic and acidic residues" evidence="1">
    <location>
        <begin position="133"/>
        <end position="147"/>
    </location>
</feature>
<sequence length="281" mass="30621">METQGEAPSESSGSGLKSPRSPADPAVKVLRRRSRELWLAATTRPPPDTGVEKSPGTSPQESKKSGIGSVSELLRRSSRDMWLAATVSEGREAGELKHQDPDPESVQRRDSVSELLRRSSRDMWLAAMSSEGSEGKAEKASADDRRSGRIKPVAAAKAHNNRRGEGSANDHSGPTRETEETGKKCHSNTVDSLSSQGQIDITKAPSFGSSVGSQEDVVRALRSWSRRQWSLDAQDTIAVFDASSEEERTKSPVLNDEHVFEAIEKETAPGAALRQRPPRRR</sequence>
<accession>A0A2A9M6J8</accession>